<sequence length="506" mass="57410">MAVSHQWFIQWSAPSMLLADIGNKYKDINEHFDTKPQWNEGSAVTGDSAKEYEEEEYYYKYRPDRYKYTDGSTAAGITLWLAMMQVARPQSVPADTDTPPFSTLYKWKLVDYEFPSARLRRHAINTGKFVTQNVLPLGLEVWGSRVFVTVPSWRRGVPATLATVPRAGGLASPPLRPYPDWSYHRAFSDGNNCSGLISVFRVNADPCGRLWVLDSGQIDSQDRPQQICPPSIVVFDLHTDTLIARYPIPDKYVLQDCLYANIIVDTRKEDCSDLHVYVADTWRFGLLVFRESDESFWRFTNPLFYPDPLASNFTLHGTNFQWADGIFGLALTPLDKNDDRLLFFHSLASYREFYVPTSVLRDESRVNDSATQFNLVGESRGLYGQSSASAIDNRGVMFYGLVSRDSIGCWDSKKPYLKKTLGVVAMDSDTLVFPNDIKIDQEGDQSVWVISNRLPMFQAGTLSPNEFNYRIMYASAEEAVRGTVCDPDSPVPRSNPILQRGWMPLT</sequence>
<dbReference type="AlphaFoldDB" id="A0A921YN49"/>
<dbReference type="PANTHER" id="PTHR10009">
    <property type="entry name" value="PROTEIN YELLOW-RELATED"/>
    <property type="match status" value="1"/>
</dbReference>
<proteinExistence type="inferred from homology"/>
<reference evidence="5" key="2">
    <citation type="submission" date="2020-12" db="EMBL/GenBank/DDBJ databases">
        <authorList>
            <person name="Kanost M."/>
        </authorList>
    </citation>
    <scope>NUCLEOTIDE SEQUENCE</scope>
</reference>
<dbReference type="PANTHER" id="PTHR10009:SF13">
    <property type="entry name" value="DOPAMINECHROME TAUTOMERASE"/>
    <property type="match status" value="1"/>
</dbReference>
<comment type="caution">
    <text evidence="5">The sequence shown here is derived from an EMBL/GenBank/DDBJ whole genome shotgun (WGS) entry which is preliminary data.</text>
</comment>
<dbReference type="InterPro" id="IPR011042">
    <property type="entry name" value="6-blade_b-propeller_TolB-like"/>
</dbReference>
<dbReference type="Proteomes" id="UP000791440">
    <property type="component" value="Unassembled WGS sequence"/>
</dbReference>
<dbReference type="SUPFAM" id="SSF101898">
    <property type="entry name" value="NHL repeat"/>
    <property type="match status" value="1"/>
</dbReference>
<evidence type="ECO:0000313" key="5">
    <source>
        <dbReference type="EMBL" id="KAG6442335.1"/>
    </source>
</evidence>
<evidence type="ECO:0000256" key="2">
    <source>
        <dbReference type="ARBA" id="ARBA00009127"/>
    </source>
</evidence>
<protein>
    <submittedName>
        <fullName evidence="5">Uncharacterized protein</fullName>
    </submittedName>
</protein>
<dbReference type="FunFam" id="2.120.10.30:FF:000045">
    <property type="entry name" value="Blast:Protein yellow"/>
    <property type="match status" value="1"/>
</dbReference>
<dbReference type="GO" id="GO:0005576">
    <property type="term" value="C:extracellular region"/>
    <property type="evidence" value="ECO:0007669"/>
    <property type="project" value="UniProtKB-SubCell"/>
</dbReference>
<comment type="subcellular location">
    <subcellularLocation>
        <location evidence="1">Secreted</location>
    </subcellularLocation>
</comment>
<comment type="similarity">
    <text evidence="2">Belongs to the major royal jelly protein family.</text>
</comment>
<keyword evidence="3" id="KW-0964">Secreted</keyword>
<organism evidence="5 6">
    <name type="scientific">Manduca sexta</name>
    <name type="common">Tobacco hawkmoth</name>
    <name type="synonym">Tobacco hornworm</name>
    <dbReference type="NCBI Taxonomy" id="7130"/>
    <lineage>
        <taxon>Eukaryota</taxon>
        <taxon>Metazoa</taxon>
        <taxon>Ecdysozoa</taxon>
        <taxon>Arthropoda</taxon>
        <taxon>Hexapoda</taxon>
        <taxon>Insecta</taxon>
        <taxon>Pterygota</taxon>
        <taxon>Neoptera</taxon>
        <taxon>Endopterygota</taxon>
        <taxon>Lepidoptera</taxon>
        <taxon>Glossata</taxon>
        <taxon>Ditrysia</taxon>
        <taxon>Bombycoidea</taxon>
        <taxon>Sphingidae</taxon>
        <taxon>Sphinginae</taxon>
        <taxon>Sphingini</taxon>
        <taxon>Manduca</taxon>
    </lineage>
</organism>
<evidence type="ECO:0000313" key="6">
    <source>
        <dbReference type="Proteomes" id="UP000791440"/>
    </source>
</evidence>
<evidence type="ECO:0000256" key="3">
    <source>
        <dbReference type="ARBA" id="ARBA00022525"/>
    </source>
</evidence>
<dbReference type="Gene3D" id="2.120.10.30">
    <property type="entry name" value="TolB, C-terminal domain"/>
    <property type="match status" value="1"/>
</dbReference>
<accession>A0A921YN49</accession>
<dbReference type="InterPro" id="IPR017996">
    <property type="entry name" value="MRJP/yellow-related"/>
</dbReference>
<gene>
    <name evidence="5" type="ORF">O3G_MSEX002308</name>
</gene>
<dbReference type="EMBL" id="JH668292">
    <property type="protein sequence ID" value="KAG6442335.1"/>
    <property type="molecule type" value="Genomic_DNA"/>
</dbReference>
<keyword evidence="6" id="KW-1185">Reference proteome</keyword>
<dbReference type="PRINTS" id="PR01366">
    <property type="entry name" value="ROYALJELLY"/>
</dbReference>
<dbReference type="Pfam" id="PF03022">
    <property type="entry name" value="MRJP"/>
    <property type="match status" value="1"/>
</dbReference>
<keyword evidence="4" id="KW-0732">Signal</keyword>
<evidence type="ECO:0000256" key="1">
    <source>
        <dbReference type="ARBA" id="ARBA00004613"/>
    </source>
</evidence>
<evidence type="ECO:0000256" key="4">
    <source>
        <dbReference type="ARBA" id="ARBA00022729"/>
    </source>
</evidence>
<name>A0A921YN49_MANSE</name>
<reference evidence="5" key="1">
    <citation type="journal article" date="2016" name="Insect Biochem. Mol. Biol.">
        <title>Multifaceted biological insights from a draft genome sequence of the tobacco hornworm moth, Manduca sexta.</title>
        <authorList>
            <person name="Kanost M.R."/>
            <person name="Arrese E.L."/>
            <person name="Cao X."/>
            <person name="Chen Y.R."/>
            <person name="Chellapilla S."/>
            <person name="Goldsmith M.R."/>
            <person name="Grosse-Wilde E."/>
            <person name="Heckel D.G."/>
            <person name="Herndon N."/>
            <person name="Jiang H."/>
            <person name="Papanicolaou A."/>
            <person name="Qu J."/>
            <person name="Soulages J.L."/>
            <person name="Vogel H."/>
            <person name="Walters J."/>
            <person name="Waterhouse R.M."/>
            <person name="Ahn S.J."/>
            <person name="Almeida F.C."/>
            <person name="An C."/>
            <person name="Aqrawi P."/>
            <person name="Bretschneider A."/>
            <person name="Bryant W.B."/>
            <person name="Bucks S."/>
            <person name="Chao H."/>
            <person name="Chevignon G."/>
            <person name="Christen J.M."/>
            <person name="Clarke D.F."/>
            <person name="Dittmer N.T."/>
            <person name="Ferguson L.C.F."/>
            <person name="Garavelou S."/>
            <person name="Gordon K.H.J."/>
            <person name="Gunaratna R.T."/>
            <person name="Han Y."/>
            <person name="Hauser F."/>
            <person name="He Y."/>
            <person name="Heidel-Fischer H."/>
            <person name="Hirsh A."/>
            <person name="Hu Y."/>
            <person name="Jiang H."/>
            <person name="Kalra D."/>
            <person name="Klinner C."/>
            <person name="Konig C."/>
            <person name="Kovar C."/>
            <person name="Kroll A.R."/>
            <person name="Kuwar S.S."/>
            <person name="Lee S.L."/>
            <person name="Lehman R."/>
            <person name="Li K."/>
            <person name="Li Z."/>
            <person name="Liang H."/>
            <person name="Lovelace S."/>
            <person name="Lu Z."/>
            <person name="Mansfield J.H."/>
            <person name="McCulloch K.J."/>
            <person name="Mathew T."/>
            <person name="Morton B."/>
            <person name="Muzny D.M."/>
            <person name="Neunemann D."/>
            <person name="Ongeri F."/>
            <person name="Pauchet Y."/>
            <person name="Pu L.L."/>
            <person name="Pyrousis I."/>
            <person name="Rao X.J."/>
            <person name="Redding A."/>
            <person name="Roesel C."/>
            <person name="Sanchez-Gracia A."/>
            <person name="Schaack S."/>
            <person name="Shukla A."/>
            <person name="Tetreau G."/>
            <person name="Wang Y."/>
            <person name="Xiong G.H."/>
            <person name="Traut W."/>
            <person name="Walsh T.K."/>
            <person name="Worley K.C."/>
            <person name="Wu D."/>
            <person name="Wu W."/>
            <person name="Wu Y.Q."/>
            <person name="Zhang X."/>
            <person name="Zou Z."/>
            <person name="Zucker H."/>
            <person name="Briscoe A.D."/>
            <person name="Burmester T."/>
            <person name="Clem R.J."/>
            <person name="Feyereisen R."/>
            <person name="Grimmelikhuijzen C.J.P."/>
            <person name="Hamodrakas S.J."/>
            <person name="Hansson B.S."/>
            <person name="Huguet E."/>
            <person name="Jermiin L.S."/>
            <person name="Lan Q."/>
            <person name="Lehman H.K."/>
            <person name="Lorenzen M."/>
            <person name="Merzendorfer H."/>
            <person name="Michalopoulos I."/>
            <person name="Morton D.B."/>
            <person name="Muthukrishnan S."/>
            <person name="Oakeshott J.G."/>
            <person name="Palmer W."/>
            <person name="Park Y."/>
            <person name="Passarelli A.L."/>
            <person name="Rozas J."/>
            <person name="Schwartz L.M."/>
            <person name="Smith W."/>
            <person name="Southgate A."/>
            <person name="Vilcinskas A."/>
            <person name="Vogt R."/>
            <person name="Wang P."/>
            <person name="Werren J."/>
            <person name="Yu X.Q."/>
            <person name="Zhou J.J."/>
            <person name="Brown S.J."/>
            <person name="Scherer S.E."/>
            <person name="Richards S."/>
            <person name="Blissard G.W."/>
        </authorList>
    </citation>
    <scope>NUCLEOTIDE SEQUENCE</scope>
</reference>